<feature type="compositionally biased region" description="Low complexity" evidence="2">
    <location>
        <begin position="244"/>
        <end position="268"/>
    </location>
</feature>
<evidence type="ECO:0000313" key="4">
    <source>
        <dbReference type="Proteomes" id="UP001491310"/>
    </source>
</evidence>
<reference evidence="3 4" key="1">
    <citation type="journal article" date="2024" name="Nat. Commun.">
        <title>Phylogenomics reveals the evolutionary origins of lichenization in chlorophyte algae.</title>
        <authorList>
            <person name="Puginier C."/>
            <person name="Libourel C."/>
            <person name="Otte J."/>
            <person name="Skaloud P."/>
            <person name="Haon M."/>
            <person name="Grisel S."/>
            <person name="Petersen M."/>
            <person name="Berrin J.G."/>
            <person name="Delaux P.M."/>
            <person name="Dal Grande F."/>
            <person name="Keller J."/>
        </authorList>
    </citation>
    <scope>NUCLEOTIDE SEQUENCE [LARGE SCALE GENOMIC DNA]</scope>
    <source>
        <strain evidence="3 4">SAG 216-7</strain>
    </source>
</reference>
<feature type="region of interest" description="Disordered" evidence="2">
    <location>
        <begin position="216"/>
        <end position="320"/>
    </location>
</feature>
<organism evidence="3 4">
    <name type="scientific">Coccomyxa subellipsoidea</name>
    <dbReference type="NCBI Taxonomy" id="248742"/>
    <lineage>
        <taxon>Eukaryota</taxon>
        <taxon>Viridiplantae</taxon>
        <taxon>Chlorophyta</taxon>
        <taxon>core chlorophytes</taxon>
        <taxon>Trebouxiophyceae</taxon>
        <taxon>Trebouxiophyceae incertae sedis</taxon>
        <taxon>Coccomyxaceae</taxon>
        <taxon>Coccomyxa</taxon>
    </lineage>
</organism>
<keyword evidence="1" id="KW-0175">Coiled coil</keyword>
<evidence type="ECO:0000256" key="2">
    <source>
        <dbReference type="SAM" id="MobiDB-lite"/>
    </source>
</evidence>
<feature type="compositionally biased region" description="Basic residues" evidence="2">
    <location>
        <begin position="75"/>
        <end position="89"/>
    </location>
</feature>
<sequence length="689" mass="73057">MLTRRNDDRGVGGCTVPSLDCTLTRARLLNTGPPLARMKSSRQAKKPNGGTTRIDRLAGIAGELTDAEQRENVPRRQRRSSPVGNKRKSASPVPAPREAAETSPTEDDAPNIARNRAVPPAAQALLRERAAPPLQPPQPARALPPRVVHHTDIMADSDCSPAAAAAVPVDIGGAQMEAPPQPVEVPRGRRVAHTNMLRFGPALPLAPRIPKALTETRTAANRARDSTEDDNTPPDSAAEENVPAEAAQGEQAAAAQNGNPDAAGAGPAVHNRAAPTPAGSSDTAADLDLEADLAPEQDVPNDGAEALVYPNSYRRARRDRTRSLNRMAQRLPQLPPVDGDAVLIRPPPMRLPQKAPASAGPQTPAGLPIRAELGSGKNATINTTGRTAQEKDKAPAVDSVAAAWQLNGMAGDEAGPSDPRAAGDSSEANSAAKAAHNRVGKESSPRKRRRSSGAFSGASPQKCLRISASGAMAVSMAPTPEKAAAALQATAAAQLARPQPAGPSRDDLNKQLLQRLKEEADLGIEAMQSHTLFRLSEEGLEHLAMQRGRQQRIKVSHDRQVLEVSRLLKTSTAASKIVQETQERIKELQQALRGYIAAAEVSRVEAVAAMRSQAIIKEDMENAVRDVAGLLGAKPADIEHLTASMAAQHAHVGVLRGAHEEISRKLQFTRDEKVRLLRELDSRDDADAA</sequence>
<accession>A0ABR2YZY6</accession>
<evidence type="ECO:0000256" key="1">
    <source>
        <dbReference type="SAM" id="Coils"/>
    </source>
</evidence>
<dbReference type="Proteomes" id="UP001491310">
    <property type="component" value="Unassembled WGS sequence"/>
</dbReference>
<feature type="region of interest" description="Disordered" evidence="2">
    <location>
        <begin position="37"/>
        <end position="113"/>
    </location>
</feature>
<feature type="compositionally biased region" description="Polar residues" evidence="2">
    <location>
        <begin position="377"/>
        <end position="387"/>
    </location>
</feature>
<keyword evidence="4" id="KW-1185">Reference proteome</keyword>
<proteinExistence type="predicted"/>
<evidence type="ECO:0000313" key="3">
    <source>
        <dbReference type="EMBL" id="KAK9917514.1"/>
    </source>
</evidence>
<feature type="compositionally biased region" description="Acidic residues" evidence="2">
    <location>
        <begin position="285"/>
        <end position="295"/>
    </location>
</feature>
<name>A0ABR2YZY6_9CHLO</name>
<feature type="region of interest" description="Disordered" evidence="2">
    <location>
        <begin position="351"/>
        <end position="397"/>
    </location>
</feature>
<feature type="coiled-coil region" evidence="1">
    <location>
        <begin position="571"/>
        <end position="598"/>
    </location>
</feature>
<comment type="caution">
    <text evidence="3">The sequence shown here is derived from an EMBL/GenBank/DDBJ whole genome shotgun (WGS) entry which is preliminary data.</text>
</comment>
<gene>
    <name evidence="3" type="ORF">WJX75_005204</name>
</gene>
<feature type="region of interest" description="Disordered" evidence="2">
    <location>
        <begin position="409"/>
        <end position="460"/>
    </location>
</feature>
<protein>
    <submittedName>
        <fullName evidence="3">Uncharacterized protein</fullName>
    </submittedName>
</protein>
<dbReference type="EMBL" id="JALJOT010000002">
    <property type="protein sequence ID" value="KAK9917514.1"/>
    <property type="molecule type" value="Genomic_DNA"/>
</dbReference>